<comment type="subcellular location">
    <subcellularLocation>
        <location evidence="1">Nucleus</location>
    </subcellularLocation>
</comment>
<dbReference type="RefSeq" id="XP_009053062.1">
    <property type="nucleotide sequence ID" value="XM_009054814.1"/>
</dbReference>
<dbReference type="Proteomes" id="UP000030746">
    <property type="component" value="Unassembled WGS sequence"/>
</dbReference>
<feature type="domain" description="BHLH" evidence="6">
    <location>
        <begin position="13"/>
        <end position="69"/>
    </location>
</feature>
<keyword evidence="8" id="KW-1185">Reference proteome</keyword>
<dbReference type="InterPro" id="IPR011598">
    <property type="entry name" value="bHLH_dom"/>
</dbReference>
<name>V3ZXI4_LOTGI</name>
<evidence type="ECO:0000313" key="8">
    <source>
        <dbReference type="Proteomes" id="UP000030746"/>
    </source>
</evidence>
<evidence type="ECO:0000256" key="4">
    <source>
        <dbReference type="ARBA" id="ARBA00023242"/>
    </source>
</evidence>
<dbReference type="InterPro" id="IPR036638">
    <property type="entry name" value="HLH_DNA-bd_sf"/>
</dbReference>
<dbReference type="CTD" id="20242928"/>
<feature type="compositionally biased region" description="Low complexity" evidence="5">
    <location>
        <begin position="176"/>
        <end position="185"/>
    </location>
</feature>
<dbReference type="PANTHER" id="PTHR10985">
    <property type="entry name" value="BASIC HELIX-LOOP-HELIX TRANSCRIPTION FACTOR, HES-RELATED"/>
    <property type="match status" value="1"/>
</dbReference>
<dbReference type="SUPFAM" id="SSF47459">
    <property type="entry name" value="HLH, helix-loop-helix DNA-binding domain"/>
    <property type="match status" value="1"/>
</dbReference>
<feature type="region of interest" description="Disordered" evidence="5">
    <location>
        <begin position="156"/>
        <end position="185"/>
    </location>
</feature>
<dbReference type="InterPro" id="IPR050370">
    <property type="entry name" value="HES_HEY"/>
</dbReference>
<dbReference type="GO" id="GO:0005634">
    <property type="term" value="C:nucleus"/>
    <property type="evidence" value="ECO:0007669"/>
    <property type="project" value="UniProtKB-SubCell"/>
</dbReference>
<dbReference type="SMART" id="SM00353">
    <property type="entry name" value="HLH"/>
    <property type="match status" value="1"/>
</dbReference>
<keyword evidence="3" id="KW-0804">Transcription</keyword>
<feature type="compositionally biased region" description="Polar residues" evidence="5">
    <location>
        <begin position="161"/>
        <end position="170"/>
    </location>
</feature>
<dbReference type="GO" id="GO:0046983">
    <property type="term" value="F:protein dimerization activity"/>
    <property type="evidence" value="ECO:0007669"/>
    <property type="project" value="InterPro"/>
</dbReference>
<keyword evidence="2" id="KW-0805">Transcription regulation</keyword>
<organism evidence="7 8">
    <name type="scientific">Lottia gigantea</name>
    <name type="common">Giant owl limpet</name>
    <dbReference type="NCBI Taxonomy" id="225164"/>
    <lineage>
        <taxon>Eukaryota</taxon>
        <taxon>Metazoa</taxon>
        <taxon>Spiralia</taxon>
        <taxon>Lophotrochozoa</taxon>
        <taxon>Mollusca</taxon>
        <taxon>Gastropoda</taxon>
        <taxon>Patellogastropoda</taxon>
        <taxon>Lottioidea</taxon>
        <taxon>Lottiidae</taxon>
        <taxon>Lottia</taxon>
    </lineage>
</organism>
<protein>
    <recommendedName>
        <fullName evidence="6">BHLH domain-containing protein</fullName>
    </recommendedName>
</protein>
<dbReference type="PROSITE" id="PS50888">
    <property type="entry name" value="BHLH"/>
    <property type="match status" value="1"/>
</dbReference>
<dbReference type="Gene3D" id="4.10.280.10">
    <property type="entry name" value="Helix-loop-helix DNA-binding domain"/>
    <property type="match status" value="1"/>
</dbReference>
<evidence type="ECO:0000259" key="6">
    <source>
        <dbReference type="PROSITE" id="PS50888"/>
    </source>
</evidence>
<dbReference type="Pfam" id="PF00010">
    <property type="entry name" value="HLH"/>
    <property type="match status" value="1"/>
</dbReference>
<dbReference type="HOGENOM" id="CLU_998484_0_0_1"/>
<dbReference type="AlphaFoldDB" id="V3ZXI4"/>
<evidence type="ECO:0000256" key="1">
    <source>
        <dbReference type="ARBA" id="ARBA00004123"/>
    </source>
</evidence>
<dbReference type="EMBL" id="KB201513">
    <property type="protein sequence ID" value="ESO96253.1"/>
    <property type="molecule type" value="Genomic_DNA"/>
</dbReference>
<sequence>MKIPRQNDLENDKNLTRKHVAERNRRAKINCYLEEIEKLITPSLSQFTANTKLEKAEVLERTVEYIKQNKTSELNIQQNYVRGFLECIRSIQAFLVTMKVSESDVRHIFHGCLSSVRNRLQKSSSEHQASSDINIMTINNLNRLRNMESQRLRFSNKPRTLKQNENITTETTDKTSSSLGQSSSKSCWDIHPDQEVNKLKKMKKTPDSAFGVLKEVVSNNQENFSRCKDKKTDLGRILKNDEKILCNDNECENEGVFIQINEENIKPDINYDDPMWRPW</sequence>
<evidence type="ECO:0000256" key="3">
    <source>
        <dbReference type="ARBA" id="ARBA00023163"/>
    </source>
</evidence>
<dbReference type="KEGG" id="lgi:LOTGIDRAFT_174935"/>
<evidence type="ECO:0000256" key="5">
    <source>
        <dbReference type="SAM" id="MobiDB-lite"/>
    </source>
</evidence>
<accession>V3ZXI4</accession>
<evidence type="ECO:0000313" key="7">
    <source>
        <dbReference type="EMBL" id="ESO96253.1"/>
    </source>
</evidence>
<proteinExistence type="predicted"/>
<evidence type="ECO:0000256" key="2">
    <source>
        <dbReference type="ARBA" id="ARBA00023015"/>
    </source>
</evidence>
<reference evidence="7 8" key="1">
    <citation type="journal article" date="2013" name="Nature">
        <title>Insights into bilaterian evolution from three spiralian genomes.</title>
        <authorList>
            <person name="Simakov O."/>
            <person name="Marletaz F."/>
            <person name="Cho S.J."/>
            <person name="Edsinger-Gonzales E."/>
            <person name="Havlak P."/>
            <person name="Hellsten U."/>
            <person name="Kuo D.H."/>
            <person name="Larsson T."/>
            <person name="Lv J."/>
            <person name="Arendt D."/>
            <person name="Savage R."/>
            <person name="Osoegawa K."/>
            <person name="de Jong P."/>
            <person name="Grimwood J."/>
            <person name="Chapman J.A."/>
            <person name="Shapiro H."/>
            <person name="Aerts A."/>
            <person name="Otillar R.P."/>
            <person name="Terry A.Y."/>
            <person name="Boore J.L."/>
            <person name="Grigoriev I.V."/>
            <person name="Lindberg D.R."/>
            <person name="Seaver E.C."/>
            <person name="Weisblat D.A."/>
            <person name="Putnam N.H."/>
            <person name="Rokhsar D.S."/>
        </authorList>
    </citation>
    <scope>NUCLEOTIDE SEQUENCE [LARGE SCALE GENOMIC DNA]</scope>
</reference>
<keyword evidence="4" id="KW-0539">Nucleus</keyword>
<gene>
    <name evidence="7" type="ORF">LOTGIDRAFT_174935</name>
</gene>
<dbReference type="GeneID" id="20242928"/>
<dbReference type="OrthoDB" id="6063063at2759"/>